<keyword evidence="1" id="KW-0732">Signal</keyword>
<dbReference type="GeneID" id="36603311"/>
<dbReference type="AlphaFoldDB" id="A0A2T4BCE8"/>
<name>A0A2T4BCE8_9HYPO</name>
<protein>
    <recommendedName>
        <fullName evidence="4">Secreted protein</fullName>
    </recommendedName>
</protein>
<keyword evidence="3" id="KW-1185">Reference proteome</keyword>
<dbReference type="EMBL" id="KZ680212">
    <property type="protein sequence ID" value="PTB67006.1"/>
    <property type="molecule type" value="Genomic_DNA"/>
</dbReference>
<proteinExistence type="predicted"/>
<sequence length="316" mass="32236">MRFLATIATLATVAMASSGGCTAHPSDASGSSGALPSSGALGEKIIAEASVDIHAALDLAAGFKCPAPMAYSPWTKACACPPGQSYDTTKKTCSGTALAGAWPLPKCDASGSKVALSAFCAISPVKFTKYDATHAWCQVALDTFTFCAEAEIEAEISALGLGVNLDVELDLSLTSSISATLRSTSAGLASLFIETLAEAVVIFNTKVFGLASVAVDVEASLSVGVFAQLQSVACLLGIGKCQFDCVSFSTKGCHNYIDVVGALGGRLAGFVGVTILPDVILSVSSSNVVTSLVVKDLLCASLSLNTPLISQYKYTC</sequence>
<evidence type="ECO:0000313" key="3">
    <source>
        <dbReference type="Proteomes" id="UP000241546"/>
    </source>
</evidence>
<accession>A0A2T4BCE8</accession>
<evidence type="ECO:0000256" key="1">
    <source>
        <dbReference type="SAM" id="SignalP"/>
    </source>
</evidence>
<evidence type="ECO:0008006" key="4">
    <source>
        <dbReference type="Google" id="ProtNLM"/>
    </source>
</evidence>
<evidence type="ECO:0000313" key="2">
    <source>
        <dbReference type="EMBL" id="PTB67006.1"/>
    </source>
</evidence>
<feature type="chain" id="PRO_5015406033" description="Secreted protein" evidence="1">
    <location>
        <begin position="17"/>
        <end position="316"/>
    </location>
</feature>
<dbReference type="PROSITE" id="PS51257">
    <property type="entry name" value="PROKAR_LIPOPROTEIN"/>
    <property type="match status" value="1"/>
</dbReference>
<dbReference type="OrthoDB" id="5137645at2759"/>
<feature type="signal peptide" evidence="1">
    <location>
        <begin position="1"/>
        <end position="16"/>
    </location>
</feature>
<reference evidence="3" key="1">
    <citation type="submission" date="2016-07" db="EMBL/GenBank/DDBJ databases">
        <title>Multiple horizontal gene transfer events from other fungi enriched the ability of initially mycotrophic Trichoderma (Ascomycota) to feed on dead plant biomass.</title>
        <authorList>
            <consortium name="DOE Joint Genome Institute"/>
            <person name="Atanasova L."/>
            <person name="Chenthamara K."/>
            <person name="Zhang J."/>
            <person name="Grujic M."/>
            <person name="Henrissat B."/>
            <person name="Kuo A."/>
            <person name="Aerts A."/>
            <person name="Salamov A."/>
            <person name="Lipzen A."/>
            <person name="Labutti K."/>
            <person name="Barry K."/>
            <person name="Miao Y."/>
            <person name="Rahimi M.J."/>
            <person name="Shen Q."/>
            <person name="Grigoriev I.V."/>
            <person name="Kubicek C.P."/>
            <person name="Druzhinina I.S."/>
        </authorList>
    </citation>
    <scope>NUCLEOTIDE SEQUENCE [LARGE SCALE GENOMIC DNA]</scope>
    <source>
        <strain evidence="3">TUCIM 6016</strain>
    </source>
</reference>
<dbReference type="RefSeq" id="XP_024750326.1">
    <property type="nucleotide sequence ID" value="XM_024895193.1"/>
</dbReference>
<dbReference type="Proteomes" id="UP000241546">
    <property type="component" value="Unassembled WGS sequence"/>
</dbReference>
<gene>
    <name evidence="2" type="ORF">BBK36DRAFT_1168521</name>
</gene>
<organism evidence="2 3">
    <name type="scientific">Trichoderma citrinoviride</name>
    <dbReference type="NCBI Taxonomy" id="58853"/>
    <lineage>
        <taxon>Eukaryota</taxon>
        <taxon>Fungi</taxon>
        <taxon>Dikarya</taxon>
        <taxon>Ascomycota</taxon>
        <taxon>Pezizomycotina</taxon>
        <taxon>Sordariomycetes</taxon>
        <taxon>Hypocreomycetidae</taxon>
        <taxon>Hypocreales</taxon>
        <taxon>Hypocreaceae</taxon>
        <taxon>Trichoderma</taxon>
    </lineage>
</organism>